<dbReference type="EMBL" id="JAYGHY010000004">
    <property type="protein sequence ID" value="MEA5441342.1"/>
    <property type="molecule type" value="Genomic_DNA"/>
</dbReference>
<keyword evidence="1" id="KW-0812">Transmembrane</keyword>
<feature type="transmembrane region" description="Helical" evidence="1">
    <location>
        <begin position="40"/>
        <end position="59"/>
    </location>
</feature>
<sequence length="64" mass="7066">MAPTAAVSRFYVGNRRDGSRLLSSALVITGAGLIRLDHPIGRAIALVAGLLSLYWWLCYRKLQH</sequence>
<name>A0ABU5STD9_9CYAN</name>
<gene>
    <name evidence="2" type="ORF">VB739_02095</name>
</gene>
<evidence type="ECO:0000313" key="3">
    <source>
        <dbReference type="Proteomes" id="UP001302329"/>
    </source>
</evidence>
<keyword evidence="3" id="KW-1185">Reference proteome</keyword>
<comment type="caution">
    <text evidence="2">The sequence shown here is derived from an EMBL/GenBank/DDBJ whole genome shotgun (WGS) entry which is preliminary data.</text>
</comment>
<keyword evidence="1" id="KW-1133">Transmembrane helix</keyword>
<evidence type="ECO:0000313" key="2">
    <source>
        <dbReference type="EMBL" id="MEA5441342.1"/>
    </source>
</evidence>
<protein>
    <submittedName>
        <fullName evidence="2">Uncharacterized protein</fullName>
    </submittedName>
</protein>
<proteinExistence type="predicted"/>
<accession>A0ABU5STD9</accession>
<dbReference type="Proteomes" id="UP001302329">
    <property type="component" value="Unassembled WGS sequence"/>
</dbReference>
<dbReference type="RefSeq" id="WP_323355489.1">
    <property type="nucleotide sequence ID" value="NZ_JAYGHY010000004.1"/>
</dbReference>
<keyword evidence="1" id="KW-0472">Membrane</keyword>
<organism evidence="2 3">
    <name type="scientific">Cyanobium gracile UHCC 0281</name>
    <dbReference type="NCBI Taxonomy" id="3110309"/>
    <lineage>
        <taxon>Bacteria</taxon>
        <taxon>Bacillati</taxon>
        <taxon>Cyanobacteriota</taxon>
        <taxon>Cyanophyceae</taxon>
        <taxon>Synechococcales</taxon>
        <taxon>Prochlorococcaceae</taxon>
        <taxon>Cyanobium</taxon>
    </lineage>
</organism>
<feature type="transmembrane region" description="Helical" evidence="1">
    <location>
        <begin position="18"/>
        <end position="34"/>
    </location>
</feature>
<evidence type="ECO:0000256" key="1">
    <source>
        <dbReference type="SAM" id="Phobius"/>
    </source>
</evidence>
<reference evidence="2 3" key="1">
    <citation type="submission" date="2023-12" db="EMBL/GenBank/DDBJ databases">
        <title>Baltic Sea Cyanobacteria.</title>
        <authorList>
            <person name="Delbaje E."/>
            <person name="Fewer D.P."/>
            <person name="Shishido T.K."/>
        </authorList>
    </citation>
    <scope>NUCLEOTIDE SEQUENCE [LARGE SCALE GENOMIC DNA]</scope>
    <source>
        <strain evidence="2 3">UHCC 0281</strain>
    </source>
</reference>